<dbReference type="Gene3D" id="3.10.580.10">
    <property type="entry name" value="CBS-domain"/>
    <property type="match status" value="1"/>
</dbReference>
<dbReference type="GO" id="GO:0005886">
    <property type="term" value="C:plasma membrane"/>
    <property type="evidence" value="ECO:0007669"/>
    <property type="project" value="TreeGrafter"/>
</dbReference>
<dbReference type="CDD" id="cd04590">
    <property type="entry name" value="CBS_pair_CorC_HlyC_assoc"/>
    <property type="match status" value="1"/>
</dbReference>
<feature type="domain" description="CBS" evidence="10">
    <location>
        <begin position="267"/>
        <end position="324"/>
    </location>
</feature>
<feature type="domain" description="CNNM transmembrane" evidence="11">
    <location>
        <begin position="1"/>
        <end position="187"/>
    </location>
</feature>
<reference evidence="12" key="1">
    <citation type="journal article" date="2020" name="mSystems">
        <title>Genome- and Community-Level Interaction Insights into Carbon Utilization and Element Cycling Functions of Hydrothermarchaeota in Hydrothermal Sediment.</title>
        <authorList>
            <person name="Zhou Z."/>
            <person name="Liu Y."/>
            <person name="Xu W."/>
            <person name="Pan J."/>
            <person name="Luo Z.H."/>
            <person name="Li M."/>
        </authorList>
    </citation>
    <scope>NUCLEOTIDE SEQUENCE [LARGE SCALE GENOMIC DNA]</scope>
    <source>
        <strain evidence="12">HyVt-443</strain>
    </source>
</reference>
<evidence type="ECO:0000256" key="6">
    <source>
        <dbReference type="ARBA" id="ARBA00023136"/>
    </source>
</evidence>
<organism evidence="12">
    <name type="scientific">Sedimenticola thiotaurini</name>
    <dbReference type="NCBI Taxonomy" id="1543721"/>
    <lineage>
        <taxon>Bacteria</taxon>
        <taxon>Pseudomonadati</taxon>
        <taxon>Pseudomonadota</taxon>
        <taxon>Gammaproteobacteria</taxon>
        <taxon>Chromatiales</taxon>
        <taxon>Sedimenticolaceae</taxon>
        <taxon>Sedimenticola</taxon>
    </lineage>
</organism>
<evidence type="ECO:0000259" key="11">
    <source>
        <dbReference type="PROSITE" id="PS51846"/>
    </source>
</evidence>
<dbReference type="PROSITE" id="PS51371">
    <property type="entry name" value="CBS"/>
    <property type="match status" value="2"/>
</dbReference>
<dbReference type="SUPFAM" id="SSF54631">
    <property type="entry name" value="CBS-domain pair"/>
    <property type="match status" value="1"/>
</dbReference>
<name>A0A831RNJ4_9GAMM</name>
<dbReference type="EMBL" id="DRKP01000059">
    <property type="protein sequence ID" value="HEB95799.1"/>
    <property type="molecule type" value="Genomic_DNA"/>
</dbReference>
<evidence type="ECO:0000256" key="2">
    <source>
        <dbReference type="ARBA" id="ARBA00022692"/>
    </source>
</evidence>
<feature type="transmembrane region" description="Helical" evidence="9">
    <location>
        <begin position="90"/>
        <end position="107"/>
    </location>
</feature>
<keyword evidence="4 8" id="KW-1133">Transmembrane helix</keyword>
<evidence type="ECO:0000313" key="12">
    <source>
        <dbReference type="EMBL" id="HEB95799.1"/>
    </source>
</evidence>
<dbReference type="GO" id="GO:0050660">
    <property type="term" value="F:flavin adenine dinucleotide binding"/>
    <property type="evidence" value="ECO:0007669"/>
    <property type="project" value="InterPro"/>
</dbReference>
<evidence type="ECO:0000259" key="10">
    <source>
        <dbReference type="PROSITE" id="PS51371"/>
    </source>
</evidence>
<dbReference type="PANTHER" id="PTHR22777:SF17">
    <property type="entry name" value="UPF0053 PROTEIN SLL0260"/>
    <property type="match status" value="1"/>
</dbReference>
<dbReference type="InterPro" id="IPR005170">
    <property type="entry name" value="Transptr-assoc_dom"/>
</dbReference>
<keyword evidence="3" id="KW-0677">Repeat</keyword>
<protein>
    <submittedName>
        <fullName evidence="12">HlyC/CorC family transporter</fullName>
    </submittedName>
</protein>
<evidence type="ECO:0000256" key="3">
    <source>
        <dbReference type="ARBA" id="ARBA00022737"/>
    </source>
</evidence>
<dbReference type="Proteomes" id="UP000886251">
    <property type="component" value="Unassembled WGS sequence"/>
</dbReference>
<gene>
    <name evidence="12" type="ORF">ENI96_05145</name>
</gene>
<evidence type="ECO:0000256" key="7">
    <source>
        <dbReference type="PROSITE-ProRule" id="PRU00703"/>
    </source>
</evidence>
<dbReference type="SUPFAM" id="SSF56176">
    <property type="entry name" value="FAD-binding/transporter-associated domain-like"/>
    <property type="match status" value="1"/>
</dbReference>
<dbReference type="InterPro" id="IPR002550">
    <property type="entry name" value="CNNM"/>
</dbReference>
<dbReference type="AlphaFoldDB" id="A0A831RNJ4"/>
<accession>A0A831RNJ4</accession>
<feature type="transmembrane region" description="Helical" evidence="9">
    <location>
        <begin position="59"/>
        <end position="83"/>
    </location>
</feature>
<dbReference type="InterPro" id="IPR046342">
    <property type="entry name" value="CBS_dom_sf"/>
</dbReference>
<evidence type="ECO:0000256" key="8">
    <source>
        <dbReference type="PROSITE-ProRule" id="PRU01193"/>
    </source>
</evidence>
<feature type="domain" description="CBS" evidence="10">
    <location>
        <begin position="206"/>
        <end position="266"/>
    </location>
</feature>
<dbReference type="Pfam" id="PF01595">
    <property type="entry name" value="CNNM"/>
    <property type="match status" value="1"/>
</dbReference>
<evidence type="ECO:0000256" key="5">
    <source>
        <dbReference type="ARBA" id="ARBA00023122"/>
    </source>
</evidence>
<dbReference type="InterPro" id="IPR000644">
    <property type="entry name" value="CBS_dom"/>
</dbReference>
<keyword evidence="2 8" id="KW-0812">Transmembrane</keyword>
<dbReference type="PROSITE" id="PS51846">
    <property type="entry name" value="CNNM"/>
    <property type="match status" value="1"/>
</dbReference>
<proteinExistence type="predicted"/>
<dbReference type="SMART" id="SM01091">
    <property type="entry name" value="CorC_HlyC"/>
    <property type="match status" value="1"/>
</dbReference>
<sequence>MMDVFGTLLIIALCLLLEGFFSGSEIGVVSADQIKLRHKAAKGSKGARLALKMLERPEWLLSTTLVGTNISVVTNTTMVTALMIHLFGDYGSWLAILLAAPLIWIFGEIVPKSVFQQRADSLTPVVIFALRFFSYLFYPILLVFSLITRLLARLAGGGQRNPFTLREEIVTMLQMPAVSRGDIQPVEQSMIRRMFDFSETRVQEVMRPLIEVVAVEKGISCGEAREISARESHVRLPVYDERVDRIVGILHTLDLLDVDPERPITGFVRPAYYVPASKGIKDLMLELRKAGTVVAVVVDEFGGAEGIVTMEDIMEEVVEELEDEYDRDAREEQWIRRLGERDFLVSARIELDELCEKLGIELPRGDYATLSGLLLAKLHRVPPEGSEIRENGISLRVHRSTAQAVQEVRVRW</sequence>
<keyword evidence="5 7" id="KW-0129">CBS domain</keyword>
<evidence type="ECO:0000256" key="4">
    <source>
        <dbReference type="ARBA" id="ARBA00022989"/>
    </source>
</evidence>
<dbReference type="InterPro" id="IPR036318">
    <property type="entry name" value="FAD-bd_PCMH-like_sf"/>
</dbReference>
<keyword evidence="6 8" id="KW-0472">Membrane</keyword>
<comment type="caution">
    <text evidence="12">The sequence shown here is derived from an EMBL/GenBank/DDBJ whole genome shotgun (WGS) entry which is preliminary data.</text>
</comment>
<feature type="transmembrane region" description="Helical" evidence="9">
    <location>
        <begin position="127"/>
        <end position="152"/>
    </location>
</feature>
<dbReference type="InterPro" id="IPR044751">
    <property type="entry name" value="Ion_transp-like_CBS"/>
</dbReference>
<dbReference type="InterPro" id="IPR016169">
    <property type="entry name" value="FAD-bd_PCMH_sub2"/>
</dbReference>
<dbReference type="Pfam" id="PF03471">
    <property type="entry name" value="CorC_HlyC"/>
    <property type="match status" value="1"/>
</dbReference>
<dbReference type="Gene3D" id="3.30.465.10">
    <property type="match status" value="1"/>
</dbReference>
<dbReference type="PANTHER" id="PTHR22777">
    <property type="entry name" value="HEMOLYSIN-RELATED"/>
    <property type="match status" value="1"/>
</dbReference>
<evidence type="ECO:0000256" key="9">
    <source>
        <dbReference type="SAM" id="Phobius"/>
    </source>
</evidence>
<comment type="subcellular location">
    <subcellularLocation>
        <location evidence="1">Membrane</location>
        <topology evidence="1">Multi-pass membrane protein</topology>
    </subcellularLocation>
</comment>
<evidence type="ECO:0000256" key="1">
    <source>
        <dbReference type="ARBA" id="ARBA00004141"/>
    </source>
</evidence>
<dbReference type="Pfam" id="PF00571">
    <property type="entry name" value="CBS"/>
    <property type="match status" value="2"/>
</dbReference>